<evidence type="ECO:0000256" key="1">
    <source>
        <dbReference type="ARBA" id="ARBA00022946"/>
    </source>
</evidence>
<dbReference type="Pfam" id="PF00004">
    <property type="entry name" value="AAA"/>
    <property type="match status" value="1"/>
</dbReference>
<dbReference type="PANTHER" id="PTHR23076">
    <property type="entry name" value="METALLOPROTEASE M41 FTSH"/>
    <property type="match status" value="1"/>
</dbReference>
<dbReference type="GO" id="GO:0006508">
    <property type="term" value="P:proteolysis"/>
    <property type="evidence" value="ECO:0007669"/>
    <property type="project" value="TreeGrafter"/>
</dbReference>
<dbReference type="GO" id="GO:0005524">
    <property type="term" value="F:ATP binding"/>
    <property type="evidence" value="ECO:0007669"/>
    <property type="project" value="InterPro"/>
</dbReference>
<dbReference type="SUPFAM" id="SSF48403">
    <property type="entry name" value="Ankyrin repeat"/>
    <property type="match status" value="1"/>
</dbReference>
<proteinExistence type="predicted"/>
<gene>
    <name evidence="4" type="ORF">E1A91_A06G143900v1</name>
</gene>
<dbReference type="InterPro" id="IPR003959">
    <property type="entry name" value="ATPase_AAA_core"/>
</dbReference>
<evidence type="ECO:0000256" key="2">
    <source>
        <dbReference type="PROSITE-ProRule" id="PRU00023"/>
    </source>
</evidence>
<dbReference type="Gene3D" id="3.40.50.300">
    <property type="entry name" value="P-loop containing nucleotide triphosphate hydrolases"/>
    <property type="match status" value="1"/>
</dbReference>
<name>A0A5D2YXJ3_GOSMU</name>
<dbReference type="Gene3D" id="1.25.40.20">
    <property type="entry name" value="Ankyrin repeat-containing domain"/>
    <property type="match status" value="1"/>
</dbReference>
<evidence type="ECO:0000313" key="4">
    <source>
        <dbReference type="EMBL" id="TYJ30634.1"/>
    </source>
</evidence>
<dbReference type="PROSITE" id="PS50088">
    <property type="entry name" value="ANK_REPEAT"/>
    <property type="match status" value="1"/>
</dbReference>
<dbReference type="Proteomes" id="UP000323597">
    <property type="component" value="Chromosome A06"/>
</dbReference>
<feature type="domain" description="ATPase AAA-type core" evidence="3">
    <location>
        <begin position="166"/>
        <end position="204"/>
    </location>
</feature>
<accession>A0A5D2YXJ3</accession>
<keyword evidence="5" id="KW-1185">Reference proteome</keyword>
<keyword evidence="1" id="KW-0809">Transit peptide</keyword>
<organism evidence="4 5">
    <name type="scientific">Gossypium mustelinum</name>
    <name type="common">Cotton</name>
    <name type="synonym">Gossypium caicoense</name>
    <dbReference type="NCBI Taxonomy" id="34275"/>
    <lineage>
        <taxon>Eukaryota</taxon>
        <taxon>Viridiplantae</taxon>
        <taxon>Streptophyta</taxon>
        <taxon>Embryophyta</taxon>
        <taxon>Tracheophyta</taxon>
        <taxon>Spermatophyta</taxon>
        <taxon>Magnoliopsida</taxon>
        <taxon>eudicotyledons</taxon>
        <taxon>Gunneridae</taxon>
        <taxon>Pentapetalae</taxon>
        <taxon>rosids</taxon>
        <taxon>malvids</taxon>
        <taxon>Malvales</taxon>
        <taxon>Malvaceae</taxon>
        <taxon>Malvoideae</taxon>
        <taxon>Gossypium</taxon>
    </lineage>
</organism>
<evidence type="ECO:0000313" key="5">
    <source>
        <dbReference type="Proteomes" id="UP000323597"/>
    </source>
</evidence>
<evidence type="ECO:0000259" key="3">
    <source>
        <dbReference type="Pfam" id="PF00004"/>
    </source>
</evidence>
<dbReference type="GO" id="GO:0004176">
    <property type="term" value="F:ATP-dependent peptidase activity"/>
    <property type="evidence" value="ECO:0007669"/>
    <property type="project" value="TreeGrafter"/>
</dbReference>
<dbReference type="PANTHER" id="PTHR23076:SF97">
    <property type="entry name" value="ATP-DEPENDENT ZINC METALLOPROTEASE YME1L1"/>
    <property type="match status" value="1"/>
</dbReference>
<dbReference type="InterPro" id="IPR027417">
    <property type="entry name" value="P-loop_NTPase"/>
</dbReference>
<reference evidence="4 5" key="1">
    <citation type="submission" date="2019-07" db="EMBL/GenBank/DDBJ databases">
        <title>WGS assembly of Gossypium mustelinum.</title>
        <authorList>
            <person name="Chen Z.J."/>
            <person name="Sreedasyam A."/>
            <person name="Ando A."/>
            <person name="Song Q."/>
            <person name="De L."/>
            <person name="Hulse-Kemp A."/>
            <person name="Ding M."/>
            <person name="Ye W."/>
            <person name="Kirkbride R."/>
            <person name="Jenkins J."/>
            <person name="Plott C."/>
            <person name="Lovell J."/>
            <person name="Lin Y.-M."/>
            <person name="Vaughn R."/>
            <person name="Liu B."/>
            <person name="Li W."/>
            <person name="Simpson S."/>
            <person name="Scheffler B."/>
            <person name="Saski C."/>
            <person name="Grover C."/>
            <person name="Hu G."/>
            <person name="Conover J."/>
            <person name="Carlson J."/>
            <person name="Shu S."/>
            <person name="Boston L."/>
            <person name="Williams M."/>
            <person name="Peterson D."/>
            <person name="Mcgee K."/>
            <person name="Jones D."/>
            <person name="Wendel J."/>
            <person name="Stelly D."/>
            <person name="Grimwood J."/>
            <person name="Schmutz J."/>
        </authorList>
    </citation>
    <scope>NUCLEOTIDE SEQUENCE [LARGE SCALE GENOMIC DNA]</scope>
    <source>
        <strain evidence="4">1408120.09</strain>
    </source>
</reference>
<dbReference type="PROSITE" id="PS50297">
    <property type="entry name" value="ANK_REP_REGION"/>
    <property type="match status" value="1"/>
</dbReference>
<dbReference type="GO" id="GO:0009507">
    <property type="term" value="C:chloroplast"/>
    <property type="evidence" value="ECO:0007669"/>
    <property type="project" value="TreeGrafter"/>
</dbReference>
<dbReference type="InterPro" id="IPR036770">
    <property type="entry name" value="Ankyrin_rpt-contain_sf"/>
</dbReference>
<dbReference type="AlphaFoldDB" id="A0A5D2YXJ3"/>
<dbReference type="SMART" id="SM00248">
    <property type="entry name" value="ANK"/>
    <property type="match status" value="1"/>
</dbReference>
<sequence length="225" mass="25585">MKFLFRFISGRHRGTPLYHAAKRGPLNTVKLLLSHGANLLVMNDDCQTPLDVARVKGNVNVVKATEDHICLFFGWMREFYRPGFIEMFVPQLLSRKVWVVVLPIGSRNNSKPFKLELAIYSTLQNVKIFKNVKGCEDAKQGLEEVVEYLKNPSKFTNLGGKLPKGILLTGTFGTRKTLLAKAIAGEAGVPFFYRTGWKTTKNKFIDYIHKFLDHHVCQRTKKEIG</sequence>
<dbReference type="InterPro" id="IPR002110">
    <property type="entry name" value="Ankyrin_rpt"/>
</dbReference>
<dbReference type="SUPFAM" id="SSF52540">
    <property type="entry name" value="P-loop containing nucleoside triphosphate hydrolases"/>
    <property type="match status" value="1"/>
</dbReference>
<keyword evidence="2" id="KW-0040">ANK repeat</keyword>
<feature type="repeat" description="ANK" evidence="2">
    <location>
        <begin position="12"/>
        <end position="44"/>
    </location>
</feature>
<dbReference type="EMBL" id="CM017641">
    <property type="protein sequence ID" value="TYJ30634.1"/>
    <property type="molecule type" value="Genomic_DNA"/>
</dbReference>
<dbReference type="Pfam" id="PF12796">
    <property type="entry name" value="Ank_2"/>
    <property type="match status" value="1"/>
</dbReference>
<dbReference type="GO" id="GO:0045037">
    <property type="term" value="P:protein import into chloroplast stroma"/>
    <property type="evidence" value="ECO:0007669"/>
    <property type="project" value="TreeGrafter"/>
</dbReference>
<protein>
    <recommendedName>
        <fullName evidence="3">ATPase AAA-type core domain-containing protein</fullName>
    </recommendedName>
</protein>
<dbReference type="GO" id="GO:0016887">
    <property type="term" value="F:ATP hydrolysis activity"/>
    <property type="evidence" value="ECO:0007669"/>
    <property type="project" value="InterPro"/>
</dbReference>